<keyword evidence="3" id="KW-1185">Reference proteome</keyword>
<dbReference type="EMBL" id="BNAT01000027">
    <property type="protein sequence ID" value="GHE43694.1"/>
    <property type="molecule type" value="Genomic_DNA"/>
</dbReference>
<reference evidence="2" key="1">
    <citation type="journal article" date="2014" name="Int. J. Syst. Evol. Microbiol.">
        <title>Complete genome sequence of Corynebacterium casei LMG S-19264T (=DSM 44701T), isolated from a smear-ripened cheese.</title>
        <authorList>
            <consortium name="US DOE Joint Genome Institute (JGI-PGF)"/>
            <person name="Walter F."/>
            <person name="Albersmeier A."/>
            <person name="Kalinowski J."/>
            <person name="Ruckert C."/>
        </authorList>
    </citation>
    <scope>NUCLEOTIDE SEQUENCE</scope>
    <source>
        <strain evidence="2">CGMCC 4.7403</strain>
    </source>
</reference>
<gene>
    <name evidence="2" type="ORF">GCM10017771_63570</name>
</gene>
<protein>
    <recommendedName>
        <fullName evidence="4">Glycosyl hydrolases family 43</fullName>
    </recommendedName>
</protein>
<organism evidence="2 3">
    <name type="scientific">Streptomyces capitiformicae</name>
    <dbReference type="NCBI Taxonomy" id="2014920"/>
    <lineage>
        <taxon>Bacteria</taxon>
        <taxon>Bacillati</taxon>
        <taxon>Actinomycetota</taxon>
        <taxon>Actinomycetes</taxon>
        <taxon>Kitasatosporales</taxon>
        <taxon>Streptomycetaceae</taxon>
        <taxon>Streptomyces</taxon>
    </lineage>
</organism>
<reference evidence="2" key="2">
    <citation type="submission" date="2020-09" db="EMBL/GenBank/DDBJ databases">
        <authorList>
            <person name="Sun Q."/>
            <person name="Zhou Y."/>
        </authorList>
    </citation>
    <scope>NUCLEOTIDE SEQUENCE</scope>
    <source>
        <strain evidence="2">CGMCC 4.7403</strain>
    </source>
</reference>
<keyword evidence="1" id="KW-0732">Signal</keyword>
<evidence type="ECO:0000256" key="1">
    <source>
        <dbReference type="SAM" id="SignalP"/>
    </source>
</evidence>
<accession>A0A918ZAI5</accession>
<name>A0A918ZAI5_9ACTN</name>
<dbReference type="AlphaFoldDB" id="A0A918ZAI5"/>
<dbReference type="InterPro" id="IPR036278">
    <property type="entry name" value="Sialidase_sf"/>
</dbReference>
<evidence type="ECO:0008006" key="4">
    <source>
        <dbReference type="Google" id="ProtNLM"/>
    </source>
</evidence>
<feature type="signal peptide" evidence="1">
    <location>
        <begin position="1"/>
        <end position="23"/>
    </location>
</feature>
<dbReference type="SUPFAM" id="SSF50939">
    <property type="entry name" value="Sialidases"/>
    <property type="match status" value="1"/>
</dbReference>
<evidence type="ECO:0000313" key="2">
    <source>
        <dbReference type="EMBL" id="GHE43694.1"/>
    </source>
</evidence>
<dbReference type="RefSeq" id="WP_229914159.1">
    <property type="nucleotide sequence ID" value="NZ_BNAT01000027.1"/>
</dbReference>
<comment type="caution">
    <text evidence="2">The sequence shown here is derived from an EMBL/GenBank/DDBJ whole genome shotgun (WGS) entry which is preliminary data.</text>
</comment>
<feature type="chain" id="PRO_5038582032" description="Glycosyl hydrolases family 43" evidence="1">
    <location>
        <begin position="24"/>
        <end position="330"/>
    </location>
</feature>
<proteinExistence type="predicted"/>
<dbReference type="Proteomes" id="UP000603227">
    <property type="component" value="Unassembled WGS sequence"/>
</dbReference>
<dbReference type="InterPro" id="IPR023296">
    <property type="entry name" value="Glyco_hydro_beta-prop_sf"/>
</dbReference>
<evidence type="ECO:0000313" key="3">
    <source>
        <dbReference type="Proteomes" id="UP000603227"/>
    </source>
</evidence>
<dbReference type="Gene3D" id="2.115.10.20">
    <property type="entry name" value="Glycosyl hydrolase domain, family 43"/>
    <property type="match status" value="1"/>
</dbReference>
<sequence length="330" mass="35498">MPTRRLAPAALALALALTVPLLAAAGDALPLTKVAPASPATARFAELAGDVRQADGHAYDVRDHTGRTMDTAEITQTPDGTYLAVYHSTLPDGRFHAAVATSTDLRTWTRRHDFGPGTSQASLVPNGRGGYVLAYEKDPDNHIAVRGYPDLDALLTGEADRAFDAPRTLSRCAEGTPDVTAVDGDTIELTGHYQESCGTDRQLRARLRDFTTWRAEPDDRLDRAVAAWGTAGNIGDRTRVALGGEPIVLIEGQHRRDDFGSWRTYAYDPVTGRADRLTPRTHGGSEALANPSATVLTTPEGRPALLVSLFVPREGAAHGEAGQLVYWREL</sequence>